<dbReference type="EMBL" id="CAJOBC010122143">
    <property type="protein sequence ID" value="CAF4579206.1"/>
    <property type="molecule type" value="Genomic_DNA"/>
</dbReference>
<gene>
    <name evidence="1" type="ORF">GPM918_LOCUS45513</name>
    <name evidence="2" type="ORF">SRO942_LOCUS48071</name>
</gene>
<evidence type="ECO:0000313" key="2">
    <source>
        <dbReference type="EMBL" id="CAF4579206.1"/>
    </source>
</evidence>
<sequence>MGKGSIKTARDFTKAKKITQMAKEFGFVPVWLIFDEVDAGPSTYSRIFGVYDTGASICIISKEYLQSIGFK</sequence>
<protein>
    <submittedName>
        <fullName evidence="1">Uncharacterized protein</fullName>
    </submittedName>
</protein>
<name>A0A816EKG7_9BILA</name>
<organism evidence="1 3">
    <name type="scientific">Didymodactylos carnosus</name>
    <dbReference type="NCBI Taxonomy" id="1234261"/>
    <lineage>
        <taxon>Eukaryota</taxon>
        <taxon>Metazoa</taxon>
        <taxon>Spiralia</taxon>
        <taxon>Gnathifera</taxon>
        <taxon>Rotifera</taxon>
        <taxon>Eurotatoria</taxon>
        <taxon>Bdelloidea</taxon>
        <taxon>Philodinida</taxon>
        <taxon>Philodinidae</taxon>
        <taxon>Didymodactylos</taxon>
    </lineage>
</organism>
<comment type="caution">
    <text evidence="1">The sequence shown here is derived from an EMBL/GenBank/DDBJ whole genome shotgun (WGS) entry which is preliminary data.</text>
</comment>
<keyword evidence="3" id="KW-1185">Reference proteome</keyword>
<evidence type="ECO:0000313" key="1">
    <source>
        <dbReference type="EMBL" id="CAF1650923.1"/>
    </source>
</evidence>
<reference evidence="1" key="1">
    <citation type="submission" date="2021-02" db="EMBL/GenBank/DDBJ databases">
        <authorList>
            <person name="Nowell W R."/>
        </authorList>
    </citation>
    <scope>NUCLEOTIDE SEQUENCE</scope>
</reference>
<dbReference type="Proteomes" id="UP000681722">
    <property type="component" value="Unassembled WGS sequence"/>
</dbReference>
<dbReference type="Proteomes" id="UP000663829">
    <property type="component" value="Unassembled WGS sequence"/>
</dbReference>
<feature type="non-terminal residue" evidence="1">
    <location>
        <position position="1"/>
    </location>
</feature>
<evidence type="ECO:0000313" key="3">
    <source>
        <dbReference type="Proteomes" id="UP000663829"/>
    </source>
</evidence>
<dbReference type="EMBL" id="CAJNOQ010051423">
    <property type="protein sequence ID" value="CAF1650923.1"/>
    <property type="molecule type" value="Genomic_DNA"/>
</dbReference>
<proteinExistence type="predicted"/>
<accession>A0A816EKG7</accession>
<dbReference type="AlphaFoldDB" id="A0A816EKG7"/>